<evidence type="ECO:0000313" key="3">
    <source>
        <dbReference type="Proteomes" id="UP000533598"/>
    </source>
</evidence>
<feature type="domain" description="MbtH-like" evidence="1">
    <location>
        <begin position="2"/>
        <end position="52"/>
    </location>
</feature>
<name>A0A7W7CA27_9PSEU</name>
<dbReference type="PANTHER" id="PTHR38444">
    <property type="entry name" value="ENTEROBACTIN BIOSYNTHESIS PROTEIN YBDZ"/>
    <property type="match status" value="1"/>
</dbReference>
<dbReference type="InterPro" id="IPR038020">
    <property type="entry name" value="MbtH-like_sf"/>
</dbReference>
<dbReference type="Proteomes" id="UP000533598">
    <property type="component" value="Unassembled WGS sequence"/>
</dbReference>
<dbReference type="AlphaFoldDB" id="A0A7W7CA27"/>
<keyword evidence="3" id="KW-1185">Reference proteome</keyword>
<dbReference type="EMBL" id="JACHMH010000001">
    <property type="protein sequence ID" value="MBB4677324.1"/>
    <property type="molecule type" value="Genomic_DNA"/>
</dbReference>
<dbReference type="PANTHER" id="PTHR38444:SF1">
    <property type="entry name" value="ENTEROBACTIN BIOSYNTHESIS PROTEIN YBDZ"/>
    <property type="match status" value="1"/>
</dbReference>
<sequence>MNPLDDENGTFYALVNEEGQYSLWPVFVDVPAGWTIAFGKDSRVACLEFIERSWTDMRPKSLVEAMRAAD</sequence>
<gene>
    <name evidence="2" type="ORF">HNR67_003442</name>
</gene>
<dbReference type="GO" id="GO:0005829">
    <property type="term" value="C:cytosol"/>
    <property type="evidence" value="ECO:0007669"/>
    <property type="project" value="TreeGrafter"/>
</dbReference>
<protein>
    <submittedName>
        <fullName evidence="2">MbtH protein</fullName>
    </submittedName>
</protein>
<comment type="caution">
    <text evidence="2">The sequence shown here is derived from an EMBL/GenBank/DDBJ whole genome shotgun (WGS) entry which is preliminary data.</text>
</comment>
<accession>A0A7W7CA27</accession>
<dbReference type="SMART" id="SM00923">
    <property type="entry name" value="MbtH"/>
    <property type="match status" value="1"/>
</dbReference>
<dbReference type="InterPro" id="IPR005153">
    <property type="entry name" value="MbtH-like_dom"/>
</dbReference>
<organism evidence="2 3">
    <name type="scientific">Crossiella cryophila</name>
    <dbReference type="NCBI Taxonomy" id="43355"/>
    <lineage>
        <taxon>Bacteria</taxon>
        <taxon>Bacillati</taxon>
        <taxon>Actinomycetota</taxon>
        <taxon>Actinomycetes</taxon>
        <taxon>Pseudonocardiales</taxon>
        <taxon>Pseudonocardiaceae</taxon>
        <taxon>Crossiella</taxon>
    </lineage>
</organism>
<dbReference type="Gene3D" id="3.90.820.10">
    <property type="entry name" value="Structural Genomics, Unknown Function 30-nov-00 1gh9 Mol_id"/>
    <property type="match status" value="1"/>
</dbReference>
<evidence type="ECO:0000313" key="2">
    <source>
        <dbReference type="EMBL" id="MBB4677324.1"/>
    </source>
</evidence>
<dbReference type="GO" id="GO:0019290">
    <property type="term" value="P:siderophore biosynthetic process"/>
    <property type="evidence" value="ECO:0007669"/>
    <property type="project" value="TreeGrafter"/>
</dbReference>
<dbReference type="Pfam" id="PF03621">
    <property type="entry name" value="MbtH"/>
    <property type="match status" value="1"/>
</dbReference>
<dbReference type="SUPFAM" id="SSF160582">
    <property type="entry name" value="MbtH-like"/>
    <property type="match status" value="1"/>
</dbReference>
<proteinExistence type="predicted"/>
<dbReference type="InterPro" id="IPR037407">
    <property type="entry name" value="MLP_fam"/>
</dbReference>
<evidence type="ECO:0000259" key="1">
    <source>
        <dbReference type="SMART" id="SM00923"/>
    </source>
</evidence>
<reference evidence="2 3" key="1">
    <citation type="submission" date="2020-08" db="EMBL/GenBank/DDBJ databases">
        <title>Sequencing the genomes of 1000 actinobacteria strains.</title>
        <authorList>
            <person name="Klenk H.-P."/>
        </authorList>
    </citation>
    <scope>NUCLEOTIDE SEQUENCE [LARGE SCALE GENOMIC DNA]</scope>
    <source>
        <strain evidence="2 3">DSM 44230</strain>
    </source>
</reference>
<dbReference type="RefSeq" id="WP_407645132.1">
    <property type="nucleotide sequence ID" value="NZ_BAAAUI010000032.1"/>
</dbReference>